<evidence type="ECO:0000256" key="1">
    <source>
        <dbReference type="SAM" id="MobiDB-lite"/>
    </source>
</evidence>
<keyword evidence="2" id="KW-0472">Membrane</keyword>
<gene>
    <name evidence="3" type="ORF">PISMIDRAFT_676639</name>
</gene>
<dbReference type="EMBL" id="KN833704">
    <property type="protein sequence ID" value="KIK26079.1"/>
    <property type="molecule type" value="Genomic_DNA"/>
</dbReference>
<keyword evidence="2" id="KW-0812">Transmembrane</keyword>
<proteinExistence type="predicted"/>
<sequence length="74" mass="7840">MSGSMNSPYSRALALVCIGGVALAVGSVYFAADDGKKEEGPDSLYREKPHPGQDDAKYHSSDVVEKLQAPPMAK</sequence>
<dbReference type="Proteomes" id="UP000054018">
    <property type="component" value="Unassembled WGS sequence"/>
</dbReference>
<feature type="region of interest" description="Disordered" evidence="1">
    <location>
        <begin position="36"/>
        <end position="74"/>
    </location>
</feature>
<protein>
    <submittedName>
        <fullName evidence="3">Uncharacterized protein</fullName>
    </submittedName>
</protein>
<feature type="transmembrane region" description="Helical" evidence="2">
    <location>
        <begin position="12"/>
        <end position="32"/>
    </location>
</feature>
<reference evidence="4" key="2">
    <citation type="submission" date="2015-01" db="EMBL/GenBank/DDBJ databases">
        <title>Evolutionary Origins and Diversification of the Mycorrhizal Mutualists.</title>
        <authorList>
            <consortium name="DOE Joint Genome Institute"/>
            <consortium name="Mycorrhizal Genomics Consortium"/>
            <person name="Kohler A."/>
            <person name="Kuo A."/>
            <person name="Nagy L.G."/>
            <person name="Floudas D."/>
            <person name="Copeland A."/>
            <person name="Barry K.W."/>
            <person name="Cichocki N."/>
            <person name="Veneault-Fourrey C."/>
            <person name="LaButti K."/>
            <person name="Lindquist E.A."/>
            <person name="Lipzen A."/>
            <person name="Lundell T."/>
            <person name="Morin E."/>
            <person name="Murat C."/>
            <person name="Riley R."/>
            <person name="Ohm R."/>
            <person name="Sun H."/>
            <person name="Tunlid A."/>
            <person name="Henrissat B."/>
            <person name="Grigoriev I.V."/>
            <person name="Hibbett D.S."/>
            <person name="Martin F."/>
        </authorList>
    </citation>
    <scope>NUCLEOTIDE SEQUENCE [LARGE SCALE GENOMIC DNA]</scope>
    <source>
        <strain evidence="4">441</strain>
    </source>
</reference>
<accession>A0A0C9ZJF3</accession>
<dbReference type="AlphaFoldDB" id="A0A0C9ZJF3"/>
<keyword evidence="2" id="KW-1133">Transmembrane helix</keyword>
<evidence type="ECO:0000313" key="4">
    <source>
        <dbReference type="Proteomes" id="UP000054018"/>
    </source>
</evidence>
<organism evidence="3 4">
    <name type="scientific">Pisolithus microcarpus 441</name>
    <dbReference type="NCBI Taxonomy" id="765257"/>
    <lineage>
        <taxon>Eukaryota</taxon>
        <taxon>Fungi</taxon>
        <taxon>Dikarya</taxon>
        <taxon>Basidiomycota</taxon>
        <taxon>Agaricomycotina</taxon>
        <taxon>Agaricomycetes</taxon>
        <taxon>Agaricomycetidae</taxon>
        <taxon>Boletales</taxon>
        <taxon>Sclerodermatineae</taxon>
        <taxon>Pisolithaceae</taxon>
        <taxon>Pisolithus</taxon>
    </lineage>
</organism>
<reference evidence="3 4" key="1">
    <citation type="submission" date="2014-04" db="EMBL/GenBank/DDBJ databases">
        <authorList>
            <consortium name="DOE Joint Genome Institute"/>
            <person name="Kuo A."/>
            <person name="Kohler A."/>
            <person name="Costa M.D."/>
            <person name="Nagy L.G."/>
            <person name="Floudas D."/>
            <person name="Copeland A."/>
            <person name="Barry K.W."/>
            <person name="Cichocki N."/>
            <person name="Veneault-Fourrey C."/>
            <person name="LaButti K."/>
            <person name="Lindquist E.A."/>
            <person name="Lipzen A."/>
            <person name="Lundell T."/>
            <person name="Morin E."/>
            <person name="Murat C."/>
            <person name="Sun H."/>
            <person name="Tunlid A."/>
            <person name="Henrissat B."/>
            <person name="Grigoriev I.V."/>
            <person name="Hibbett D.S."/>
            <person name="Martin F."/>
            <person name="Nordberg H.P."/>
            <person name="Cantor M.N."/>
            <person name="Hua S.X."/>
        </authorList>
    </citation>
    <scope>NUCLEOTIDE SEQUENCE [LARGE SCALE GENOMIC DNA]</scope>
    <source>
        <strain evidence="3 4">441</strain>
    </source>
</reference>
<feature type="compositionally biased region" description="Basic and acidic residues" evidence="1">
    <location>
        <begin position="36"/>
        <end position="65"/>
    </location>
</feature>
<name>A0A0C9ZJF3_9AGAM</name>
<dbReference type="HOGENOM" id="CLU_188545_1_0_1"/>
<feature type="non-terminal residue" evidence="3">
    <location>
        <position position="1"/>
    </location>
</feature>
<dbReference type="OrthoDB" id="2640605at2759"/>
<evidence type="ECO:0000313" key="3">
    <source>
        <dbReference type="EMBL" id="KIK26079.1"/>
    </source>
</evidence>
<keyword evidence="4" id="KW-1185">Reference proteome</keyword>
<evidence type="ECO:0000256" key="2">
    <source>
        <dbReference type="SAM" id="Phobius"/>
    </source>
</evidence>